<name>A0A0F2LQZ8_SPOSC</name>
<evidence type="ECO:0000259" key="12">
    <source>
        <dbReference type="Pfam" id="PF17407"/>
    </source>
</evidence>
<evidence type="ECO:0000256" key="4">
    <source>
        <dbReference type="ARBA" id="ARBA00023242"/>
    </source>
</evidence>
<dbReference type="Pfam" id="PF03813">
    <property type="entry name" value="Nrap"/>
    <property type="match status" value="1"/>
</dbReference>
<evidence type="ECO:0000256" key="5">
    <source>
        <dbReference type="RuleBase" id="RU364032"/>
    </source>
</evidence>
<feature type="compositionally biased region" description="Polar residues" evidence="6">
    <location>
        <begin position="1019"/>
        <end position="1037"/>
    </location>
</feature>
<feature type="compositionally biased region" description="Low complexity" evidence="6">
    <location>
        <begin position="298"/>
        <end position="309"/>
    </location>
</feature>
<dbReference type="Pfam" id="PF17407">
    <property type="entry name" value="Nrap_D6"/>
    <property type="match status" value="1"/>
</dbReference>
<feature type="domain" description="Nrap protein" evidence="9">
    <location>
        <begin position="509"/>
        <end position="669"/>
    </location>
</feature>
<dbReference type="InterPro" id="IPR035369">
    <property type="entry name" value="Nrap_D4"/>
</dbReference>
<keyword evidence="3 5" id="KW-0694">RNA-binding</keyword>
<dbReference type="InterPro" id="IPR035370">
    <property type="entry name" value="Nrap_D5"/>
</dbReference>
<dbReference type="Gene3D" id="3.30.70.3030">
    <property type="match status" value="1"/>
</dbReference>
<proteinExistence type="inferred from homology"/>
<dbReference type="GO" id="GO:0003723">
    <property type="term" value="F:RNA binding"/>
    <property type="evidence" value="ECO:0007669"/>
    <property type="project" value="UniProtKB-KW"/>
</dbReference>
<keyword evidence="5" id="KW-0698">rRNA processing</keyword>
<feature type="domain" description="Nrap protein" evidence="8">
    <location>
        <begin position="347"/>
        <end position="503"/>
    </location>
</feature>
<dbReference type="AlphaFoldDB" id="A0A0F2LQZ8"/>
<evidence type="ECO:0000313" key="14">
    <source>
        <dbReference type="Proteomes" id="UP000033710"/>
    </source>
</evidence>
<dbReference type="InterPro" id="IPR035367">
    <property type="entry name" value="Nrap_D2"/>
</dbReference>
<feature type="domain" description="Nrap protein" evidence="10">
    <location>
        <begin position="699"/>
        <end position="896"/>
    </location>
</feature>
<dbReference type="Gene3D" id="1.10.1410.10">
    <property type="match status" value="1"/>
</dbReference>
<dbReference type="GO" id="GO:0032040">
    <property type="term" value="C:small-subunit processome"/>
    <property type="evidence" value="ECO:0007669"/>
    <property type="project" value="TreeGrafter"/>
</dbReference>
<evidence type="ECO:0000259" key="10">
    <source>
        <dbReference type="Pfam" id="PF17405"/>
    </source>
</evidence>
<keyword evidence="4 5" id="KW-0539">Nucleus</keyword>
<evidence type="ECO:0000256" key="3">
    <source>
        <dbReference type="ARBA" id="ARBA00022884"/>
    </source>
</evidence>
<comment type="caution">
    <text evidence="13">The sequence shown here is derived from an EMBL/GenBank/DDBJ whole genome shotgun (WGS) entry which is preliminary data.</text>
</comment>
<evidence type="ECO:0000259" key="9">
    <source>
        <dbReference type="Pfam" id="PF17404"/>
    </source>
</evidence>
<dbReference type="GO" id="GO:0006364">
    <property type="term" value="P:rRNA processing"/>
    <property type="evidence" value="ECO:0007669"/>
    <property type="project" value="UniProtKB-KW"/>
</dbReference>
<comment type="subcellular location">
    <subcellularLocation>
        <location evidence="1 5">Nucleus</location>
        <location evidence="1 5">Nucleolus</location>
    </subcellularLocation>
</comment>
<dbReference type="Proteomes" id="UP000033710">
    <property type="component" value="Unassembled WGS sequence"/>
</dbReference>
<feature type="domain" description="Nrap protein" evidence="12">
    <location>
        <begin position="1085"/>
        <end position="1255"/>
    </location>
</feature>
<reference evidence="13 14" key="2">
    <citation type="journal article" date="2015" name="Eukaryot. Cell">
        <title>Asexual propagation of a virulent clone complex in a human and feline outbreak of sporotrichosis.</title>
        <authorList>
            <person name="Teixeira Mde M."/>
            <person name="Rodrigues A.M."/>
            <person name="Tsui C.K."/>
            <person name="de Almeida L.G."/>
            <person name="Van Diepeningen A.D."/>
            <person name="van den Ende B.G."/>
            <person name="Fernandes G.F."/>
            <person name="Kano R."/>
            <person name="Hamelin R.C."/>
            <person name="Lopes-Bezerra L.M."/>
            <person name="Vasconcelos A.T."/>
            <person name="de Hoog S."/>
            <person name="de Camargo Z.P."/>
            <person name="Felipe M.S."/>
        </authorList>
    </citation>
    <scope>NUCLEOTIDE SEQUENCE [LARGE SCALE GENOMIC DNA]</scope>
    <source>
        <strain evidence="13 14">1099-18</strain>
    </source>
</reference>
<keyword evidence="5" id="KW-0690">Ribosome biogenesis</keyword>
<dbReference type="OrthoDB" id="10251401at2759"/>
<dbReference type="InterPro" id="IPR035371">
    <property type="entry name" value="Nrap_D6"/>
</dbReference>
<evidence type="ECO:0000256" key="6">
    <source>
        <dbReference type="SAM" id="MobiDB-lite"/>
    </source>
</evidence>
<feature type="region of interest" description="Disordered" evidence="6">
    <location>
        <begin position="1"/>
        <end position="59"/>
    </location>
</feature>
<comment type="similarity">
    <text evidence="2 5">Belongs to the NRAP family.</text>
</comment>
<dbReference type="Pfam" id="PF17405">
    <property type="entry name" value="Nrap_D4"/>
    <property type="match status" value="1"/>
</dbReference>
<organism evidence="13 14">
    <name type="scientific">Sporothrix schenckii 1099-18</name>
    <dbReference type="NCBI Taxonomy" id="1397361"/>
    <lineage>
        <taxon>Eukaryota</taxon>
        <taxon>Fungi</taxon>
        <taxon>Dikarya</taxon>
        <taxon>Ascomycota</taxon>
        <taxon>Pezizomycotina</taxon>
        <taxon>Sordariomycetes</taxon>
        <taxon>Sordariomycetidae</taxon>
        <taxon>Ophiostomatales</taxon>
        <taxon>Ophiostomataceae</taxon>
        <taxon>Sporothrix</taxon>
    </lineage>
</organism>
<feature type="domain" description="Nrap protein" evidence="11">
    <location>
        <begin position="898"/>
        <end position="1082"/>
    </location>
</feature>
<dbReference type="PANTHER" id="PTHR17972:SF0">
    <property type="entry name" value="NUCLEOLAR PROTEIN 6"/>
    <property type="match status" value="1"/>
</dbReference>
<dbReference type="InterPro" id="IPR005554">
    <property type="entry name" value="NOL6/Upt22"/>
</dbReference>
<evidence type="ECO:0000259" key="7">
    <source>
        <dbReference type="Pfam" id="PF03813"/>
    </source>
</evidence>
<reference evidence="13 14" key="1">
    <citation type="journal article" date="2014" name="BMC Genomics">
        <title>Comparative genomics of the major fungal agents of human and animal Sporotrichosis: Sporothrix schenckii and Sporothrix brasiliensis.</title>
        <authorList>
            <person name="Teixeira M.M."/>
            <person name="de Almeida L.G."/>
            <person name="Kubitschek-Barreira P."/>
            <person name="Alves F.L."/>
            <person name="Kioshima E.S."/>
            <person name="Abadio A.K."/>
            <person name="Fernandes L."/>
            <person name="Derengowski L.S."/>
            <person name="Ferreira K.S."/>
            <person name="Souza R.C."/>
            <person name="Ruiz J.C."/>
            <person name="de Andrade N.C."/>
            <person name="Paes H.C."/>
            <person name="Nicola A.M."/>
            <person name="Albuquerque P."/>
            <person name="Gerber A.L."/>
            <person name="Martins V.P."/>
            <person name="Peconick L.D."/>
            <person name="Neto A.V."/>
            <person name="Chaucanez C.B."/>
            <person name="Silva P.A."/>
            <person name="Cunha O.L."/>
            <person name="de Oliveira F.F."/>
            <person name="dos Santos T.C."/>
            <person name="Barros A.L."/>
            <person name="Soares M.A."/>
            <person name="de Oliveira L.M."/>
            <person name="Marini M.M."/>
            <person name="Villalobos-Duno H."/>
            <person name="Cunha M.M."/>
            <person name="de Hoog S."/>
            <person name="da Silveira J.F."/>
            <person name="Henrissat B."/>
            <person name="Nino-Vega G.A."/>
            <person name="Cisalpino P.S."/>
            <person name="Mora-Montes H.M."/>
            <person name="Almeida S.R."/>
            <person name="Stajich J.E."/>
            <person name="Lopes-Bezerra L.M."/>
            <person name="Vasconcelos A.T."/>
            <person name="Felipe M.S."/>
        </authorList>
    </citation>
    <scope>NUCLEOTIDE SEQUENCE [LARGE SCALE GENOMIC DNA]</scope>
    <source>
        <strain evidence="13 14">1099-18</strain>
    </source>
</reference>
<gene>
    <name evidence="13" type="ORF">SPSK_00384</name>
</gene>
<evidence type="ECO:0000259" key="8">
    <source>
        <dbReference type="Pfam" id="PF17403"/>
    </source>
</evidence>
<dbReference type="GO" id="GO:0032545">
    <property type="term" value="C:CURI complex"/>
    <property type="evidence" value="ECO:0007669"/>
    <property type="project" value="TreeGrafter"/>
</dbReference>
<evidence type="ECO:0000313" key="13">
    <source>
        <dbReference type="EMBL" id="KJR79953.1"/>
    </source>
</evidence>
<dbReference type="GeneID" id="27662630"/>
<feature type="compositionally biased region" description="Polar residues" evidence="6">
    <location>
        <begin position="1"/>
        <end position="41"/>
    </location>
</feature>
<dbReference type="Pfam" id="PF17406">
    <property type="entry name" value="Nrap_D5"/>
    <property type="match status" value="1"/>
</dbReference>
<feature type="region of interest" description="Disordered" evidence="6">
    <location>
        <begin position="1019"/>
        <end position="1040"/>
    </location>
</feature>
<feature type="domain" description="Nrap protein" evidence="7">
    <location>
        <begin position="182"/>
        <end position="344"/>
    </location>
</feature>
<dbReference type="VEuPathDB" id="FungiDB:SPSK_00384"/>
<dbReference type="InterPro" id="IPR035082">
    <property type="entry name" value="Nrap_D1"/>
</dbReference>
<evidence type="ECO:0000256" key="2">
    <source>
        <dbReference type="ARBA" id="ARBA00006674"/>
    </source>
</evidence>
<protein>
    <recommendedName>
        <fullName evidence="5">U3 small nucleolar RNA-associated protein 22</fullName>
    </recommendedName>
</protein>
<feature type="region of interest" description="Disordered" evidence="6">
    <location>
        <begin position="296"/>
        <end position="318"/>
    </location>
</feature>
<dbReference type="Pfam" id="PF17403">
    <property type="entry name" value="Nrap_D2"/>
    <property type="match status" value="1"/>
</dbReference>
<sequence length="1260" mass="136694">MGSSGATKKSSPTGQHPANRQSATITTLTRQWLALPTTQDMDANPAKRRKTDHSGAGEPYGALPFDAAAASAGLFRPSTFILETAELLQQSRVDYGKMLPNAEELLRNVKTAVESVDTHGPMLISKASASFEKKNAIKIPYPTPHPAEDSLLKLAMEPPAHCNVVGSYVLKTMVRSQRDATVDMIVEMPKTLFQDKDYLNLRYFYKRAYYLAHVTKAIAKSAALSDAIADASFAYLGDNPLLPILVLTPKATTPSAGKTSRNSTLECKIRIVPCCPGGLFPSTKLLAGRNCLRPDAGTSETTTTSTTESSESKTLPPTPFYNTTLKAESAYLPYLKLLHQAQKSCSAFVDACLLGRVWLQQRGFGSSMSRGGFGAFEFATVVALLLQTSSQKRTSSGSGASGKKAASILSPSLSSTQIFKAVVQFLASTDFRTKPRVLGGQVADVDSIKEGTPVLFDAGSRQLNIAYKMSAWSAGLLRQQAKRTHDLLKDDSVIDQFTPTFIARADIPLEAFDMVVRLRLPTSASSAAHSEAAAHLSRHGAVWDFGDSVFQTMKRALGDRAQLIHIQLPTSSAWSVDATLPEPSSKGAPPTYVLLCISFDAANMARHIDHGPPAEDKKEAKKFREFWGERAELRRFKDGSILETLVWTAGQSPAGLCEEITRYILGQRLGLIVEGDIQVVAGSDTASSFSALVPITPVVDAAAFTLAREAFTTLEADIRALEDLPLHVRQVSAIDPALRSATISPPAVQSPKAVLHPMEVALFFEASGKWPDNLAAIQRAKMAFLLRIGESLEAAMAARGDSSSLETFVGLENDEQAGTRKTSFANLAYLDIVYRDSAAFRLRIHSDLEEAILSRQTHDKTLDQHTRTTSASLLAAVRRTFSTLPLHTQTIATYCTRFPALSPTIRLVKRWFSAHKLTSHVSEEFVELVVLHVFLRPYPWQTPASVAPGLLRVLQFLARWDWRTEPLMVDTSGMAPMLPEEEAAAAAAKAVDPRTRLEAWRKIDPNMNHTVLFVSTTHDSSGTAFTTDSSGGQSRPQPSKVVASRMTSLARAACRLVKETDVSSSPTVSGSRAHLDPALLFQPSLGDFDILIHLSPRIVKRLVKGDIAEDGSNSGSASSKPRRSIYKNLDARTGRDLHVLPAHPVRLLLDQLDHVYGGGASAGGGGVGPIVFFYGAPRDEDNDGDHIVAALWNPQLHPRSFRINVPCSFRPVVAANKRNKAKNDDAAAAEPLIEVNREGILAEIARIGGSLIDRIEVVEK</sequence>
<evidence type="ECO:0000259" key="11">
    <source>
        <dbReference type="Pfam" id="PF17406"/>
    </source>
</evidence>
<dbReference type="KEGG" id="ssck:SPSK_00384"/>
<dbReference type="EMBL" id="AXCR01000012">
    <property type="protein sequence ID" value="KJR79953.1"/>
    <property type="molecule type" value="Genomic_DNA"/>
</dbReference>
<keyword evidence="5" id="KW-0687">Ribonucleoprotein</keyword>
<accession>A0A0F2LQZ8</accession>
<dbReference type="RefSeq" id="XP_016582629.1">
    <property type="nucleotide sequence ID" value="XM_016727353.1"/>
</dbReference>
<dbReference type="GO" id="GO:0034456">
    <property type="term" value="C:UTP-C complex"/>
    <property type="evidence" value="ECO:0007669"/>
    <property type="project" value="TreeGrafter"/>
</dbReference>
<dbReference type="InterPro" id="IPR035368">
    <property type="entry name" value="Nrap_D3"/>
</dbReference>
<dbReference type="Pfam" id="PF17404">
    <property type="entry name" value="Nrap_D3"/>
    <property type="match status" value="1"/>
</dbReference>
<dbReference type="PANTHER" id="PTHR17972">
    <property type="entry name" value="NUCLEOLAR RNA-ASSOCIATED PROTEIN"/>
    <property type="match status" value="1"/>
</dbReference>
<dbReference type="GO" id="GO:0006409">
    <property type="term" value="P:tRNA export from nucleus"/>
    <property type="evidence" value="ECO:0007669"/>
    <property type="project" value="TreeGrafter"/>
</dbReference>
<evidence type="ECO:0000256" key="1">
    <source>
        <dbReference type="ARBA" id="ARBA00004604"/>
    </source>
</evidence>